<dbReference type="EMBL" id="SMOL01000160">
    <property type="protein sequence ID" value="KAB2626283.1"/>
    <property type="molecule type" value="Genomic_DNA"/>
</dbReference>
<dbReference type="OrthoDB" id="1750221at2759"/>
<dbReference type="AlphaFoldDB" id="A0A5N5HI53"/>
<dbReference type="InterPro" id="IPR036691">
    <property type="entry name" value="Endo/exonu/phosph_ase_sf"/>
</dbReference>
<keyword evidence="2" id="KW-1185">Reference proteome</keyword>
<reference evidence="1 2" key="3">
    <citation type="submission" date="2019-11" db="EMBL/GenBank/DDBJ databases">
        <title>A de novo genome assembly of a pear dwarfing rootstock.</title>
        <authorList>
            <person name="Wang F."/>
            <person name="Wang J."/>
            <person name="Li S."/>
            <person name="Zhang Y."/>
            <person name="Fang M."/>
            <person name="Ma L."/>
            <person name="Zhao Y."/>
            <person name="Jiang S."/>
        </authorList>
    </citation>
    <scope>NUCLEOTIDE SEQUENCE [LARGE SCALE GENOMIC DNA]</scope>
    <source>
        <strain evidence="1">S2</strain>
        <tissue evidence="1">Leaf</tissue>
    </source>
</reference>
<reference evidence="2" key="2">
    <citation type="submission" date="2019-10" db="EMBL/GenBank/DDBJ databases">
        <title>A de novo genome assembly of a pear dwarfing rootstock.</title>
        <authorList>
            <person name="Wang F."/>
            <person name="Wang J."/>
            <person name="Li S."/>
            <person name="Zhang Y."/>
            <person name="Fang M."/>
            <person name="Ma L."/>
            <person name="Zhao Y."/>
            <person name="Jiang S."/>
        </authorList>
    </citation>
    <scope>NUCLEOTIDE SEQUENCE [LARGE SCALE GENOMIC DNA]</scope>
</reference>
<name>A0A5N5HI53_9ROSA</name>
<dbReference type="PANTHER" id="PTHR47074:SF48">
    <property type="entry name" value="POLYNUCLEOTIDYL TRANSFERASE, RIBONUCLEASE H-LIKE SUPERFAMILY PROTEIN"/>
    <property type="match status" value="1"/>
</dbReference>
<sequence>MAKPYGRWFGLDSDGALGDKALSSEELDNLMDDAADEPMLCGENVTLVPQPLLLFGTEITPRVGDNMSAQEVNEAFTGNLALSFFVRDDSSLSLGSDPFNLALFIFGPGAKQGHRPPGTEAERHKSWSLLQHLWDTSNLPWCCIGDFNEVLQVEEQEGGDLQSERQMEDFQNGLTCCQLQDLGFIVQKWQKPDFGWIKCKFDAAWDEIESRGGIGIVVRNSEGKFIAAMVVRENGIRFALHAENEGTSHRGLYGHLFADTR</sequence>
<evidence type="ECO:0000313" key="2">
    <source>
        <dbReference type="Proteomes" id="UP000327157"/>
    </source>
</evidence>
<dbReference type="SUPFAM" id="SSF56219">
    <property type="entry name" value="DNase I-like"/>
    <property type="match status" value="1"/>
</dbReference>
<dbReference type="PANTHER" id="PTHR47074">
    <property type="entry name" value="BNAC02G40300D PROTEIN"/>
    <property type="match status" value="1"/>
</dbReference>
<gene>
    <name evidence="1" type="ORF">D8674_017943</name>
</gene>
<accession>A0A5N5HI53</accession>
<dbReference type="Proteomes" id="UP000327157">
    <property type="component" value="Chromosome 16"/>
</dbReference>
<comment type="caution">
    <text evidence="1">The sequence shown here is derived from an EMBL/GenBank/DDBJ whole genome shotgun (WGS) entry which is preliminary data.</text>
</comment>
<reference evidence="1 2" key="1">
    <citation type="submission" date="2019-09" db="EMBL/GenBank/DDBJ databases">
        <authorList>
            <person name="Ou C."/>
        </authorList>
    </citation>
    <scope>NUCLEOTIDE SEQUENCE [LARGE SCALE GENOMIC DNA]</scope>
    <source>
        <strain evidence="1">S2</strain>
        <tissue evidence="1">Leaf</tissue>
    </source>
</reference>
<proteinExistence type="predicted"/>
<organism evidence="1 2">
    <name type="scientific">Pyrus ussuriensis x Pyrus communis</name>
    <dbReference type="NCBI Taxonomy" id="2448454"/>
    <lineage>
        <taxon>Eukaryota</taxon>
        <taxon>Viridiplantae</taxon>
        <taxon>Streptophyta</taxon>
        <taxon>Embryophyta</taxon>
        <taxon>Tracheophyta</taxon>
        <taxon>Spermatophyta</taxon>
        <taxon>Magnoliopsida</taxon>
        <taxon>eudicotyledons</taxon>
        <taxon>Gunneridae</taxon>
        <taxon>Pentapetalae</taxon>
        <taxon>rosids</taxon>
        <taxon>fabids</taxon>
        <taxon>Rosales</taxon>
        <taxon>Rosaceae</taxon>
        <taxon>Amygdaloideae</taxon>
        <taxon>Maleae</taxon>
        <taxon>Pyrus</taxon>
    </lineage>
</organism>
<evidence type="ECO:0000313" key="1">
    <source>
        <dbReference type="EMBL" id="KAB2626283.1"/>
    </source>
</evidence>
<protein>
    <submittedName>
        <fullName evidence="1">Uncharacterized protein</fullName>
    </submittedName>
</protein>
<dbReference type="InterPro" id="IPR052929">
    <property type="entry name" value="RNase_H-like_EbsB-rel"/>
</dbReference>